<dbReference type="EMBL" id="FQZE01000034">
    <property type="protein sequence ID" value="SHJ84866.1"/>
    <property type="molecule type" value="Genomic_DNA"/>
</dbReference>
<dbReference type="STRING" id="1168035.SAMN05444280_13425"/>
<dbReference type="Pfam" id="PF07221">
    <property type="entry name" value="GlcNAc_2-epim"/>
    <property type="match status" value="1"/>
</dbReference>
<evidence type="ECO:0000256" key="2">
    <source>
        <dbReference type="ARBA" id="ARBA00008558"/>
    </source>
</evidence>
<evidence type="ECO:0000256" key="4">
    <source>
        <dbReference type="HAMAP-Rule" id="MF_00929"/>
    </source>
</evidence>
<comment type="similarity">
    <text evidence="4">Belongs to the cellobiose 2-epimerase family.</text>
</comment>
<dbReference type="InterPro" id="IPR028584">
    <property type="entry name" value="Cellobiose_2_epim"/>
</dbReference>
<sequence>MNLNKLKKEFENELTDNILNYWAKEVYDPKRGTFFGRITNNGEKFPEAPLSAVFITRIMWTYAAAYRHYPTAVYQKMADEAFRILKESFWDPVNGGIYWSVNPEGTPVDTKKQFYAEAFFIYALSEYYLAFKDKTAKQIAESMFMLMEKFAFDNEFGGYFEAKTADWEETDDQRLSPQELNVKKSMNTHLHILEAYTNLYRIWKTEESEKQLRHLIRLFLDKIIDAETYHFHLFFDADWTVRSDIDSYGHDIEGSWLLCEAAEVLGDEELIEEVEKVAIKMAEVTKNEGLDENGGLYYEKDGDHLQEQFDWWPQAEAVVGFFNAWQLTGEENYLGLTRQSWGFIQKYIIDSEKGEWFWGVDAELKTLPNDKVNGWKAPYHNSRMCMEMMRRIAQDGEKKADK</sequence>
<proteinExistence type="inferred from homology"/>
<comment type="catalytic activity">
    <reaction evidence="1 4">
        <text>D-cellobiose = beta-D-glucosyl-(1-&gt;4)-D-mannopyranose</text>
        <dbReference type="Rhea" id="RHEA:23384"/>
        <dbReference type="ChEBI" id="CHEBI:17057"/>
        <dbReference type="ChEBI" id="CHEBI:47931"/>
        <dbReference type="EC" id="5.1.3.11"/>
    </reaction>
</comment>
<dbReference type="OrthoDB" id="5141876at2"/>
<comment type="function">
    <text evidence="4">Catalyzes the reversible epimerization of cellobiose to 4-O-beta-D-glucopyranosyl-D-mannose (Glc-Man).</text>
</comment>
<dbReference type="HAMAP" id="MF_00929">
    <property type="entry name" value="Cellobiose_2_epim"/>
    <property type="match status" value="1"/>
</dbReference>
<dbReference type="GO" id="GO:0047736">
    <property type="term" value="F:cellobiose epimerase activity"/>
    <property type="evidence" value="ECO:0007669"/>
    <property type="project" value="UniProtKB-UniRule"/>
</dbReference>
<evidence type="ECO:0000256" key="3">
    <source>
        <dbReference type="ARBA" id="ARBA00023235"/>
    </source>
</evidence>
<dbReference type="Gene3D" id="1.50.10.10">
    <property type="match status" value="1"/>
</dbReference>
<evidence type="ECO:0000256" key="1">
    <source>
        <dbReference type="ARBA" id="ARBA00001470"/>
    </source>
</evidence>
<dbReference type="AlphaFoldDB" id="A0A1M6MNA3"/>
<keyword evidence="3 4" id="KW-0413">Isomerase</keyword>
<reference evidence="5 6" key="1">
    <citation type="submission" date="2016-11" db="EMBL/GenBank/DDBJ databases">
        <authorList>
            <person name="Jaros S."/>
            <person name="Januszkiewicz K."/>
            <person name="Wedrychowicz H."/>
        </authorList>
    </citation>
    <scope>NUCLEOTIDE SEQUENCE [LARGE SCALE GENOMIC DNA]</scope>
    <source>
        <strain evidence="5 6">DSM 27063</strain>
    </source>
</reference>
<evidence type="ECO:0000313" key="5">
    <source>
        <dbReference type="EMBL" id="SHJ84866.1"/>
    </source>
</evidence>
<dbReference type="Proteomes" id="UP000184050">
    <property type="component" value="Unassembled WGS sequence"/>
</dbReference>
<gene>
    <name evidence="5" type="ORF">SAMN05444280_13425</name>
</gene>
<evidence type="ECO:0000313" key="6">
    <source>
        <dbReference type="Proteomes" id="UP000184050"/>
    </source>
</evidence>
<comment type="similarity">
    <text evidence="2">Belongs to the N-acylglucosamine 2-epimerase family.</text>
</comment>
<organism evidence="5 6">
    <name type="scientific">Tangfeifania diversioriginum</name>
    <dbReference type="NCBI Taxonomy" id="1168035"/>
    <lineage>
        <taxon>Bacteria</taxon>
        <taxon>Pseudomonadati</taxon>
        <taxon>Bacteroidota</taxon>
        <taxon>Bacteroidia</taxon>
        <taxon>Marinilabiliales</taxon>
        <taxon>Prolixibacteraceae</taxon>
        <taxon>Tangfeifania</taxon>
    </lineage>
</organism>
<name>A0A1M6MNA3_9BACT</name>
<dbReference type="PANTHER" id="PTHR15108">
    <property type="entry name" value="N-ACYLGLUCOSAMINE-2-EPIMERASE"/>
    <property type="match status" value="1"/>
</dbReference>
<dbReference type="InterPro" id="IPR008928">
    <property type="entry name" value="6-hairpin_glycosidase_sf"/>
</dbReference>
<keyword evidence="6" id="KW-1185">Reference proteome</keyword>
<dbReference type="InterPro" id="IPR012341">
    <property type="entry name" value="6hp_glycosidase-like_sf"/>
</dbReference>
<protein>
    <recommendedName>
        <fullName evidence="4">Cellobiose 2-epimerase</fullName>
        <shortName evidence="4">CE</shortName>
        <ecNumber evidence="4">5.1.3.11</ecNumber>
    </recommendedName>
</protein>
<dbReference type="SUPFAM" id="SSF48208">
    <property type="entry name" value="Six-hairpin glycosidases"/>
    <property type="match status" value="1"/>
</dbReference>
<dbReference type="EC" id="5.1.3.11" evidence="4"/>
<accession>A0A1M6MNA3</accession>
<dbReference type="InterPro" id="IPR010819">
    <property type="entry name" value="AGE/CE"/>
</dbReference>
<dbReference type="RefSeq" id="WP_073172671.1">
    <property type="nucleotide sequence ID" value="NZ_FQZE01000034.1"/>
</dbReference>
<dbReference type="GO" id="GO:0005975">
    <property type="term" value="P:carbohydrate metabolic process"/>
    <property type="evidence" value="ECO:0007669"/>
    <property type="project" value="InterPro"/>
</dbReference>